<dbReference type="GO" id="GO:0000156">
    <property type="term" value="F:phosphorelay response regulator activity"/>
    <property type="evidence" value="ECO:0007669"/>
    <property type="project" value="TreeGrafter"/>
</dbReference>
<feature type="domain" description="OmpR/PhoB-type" evidence="9">
    <location>
        <begin position="126"/>
        <end position="225"/>
    </location>
</feature>
<dbReference type="PANTHER" id="PTHR48111:SF4">
    <property type="entry name" value="DNA-BINDING DUAL TRANSCRIPTIONAL REGULATOR OMPR"/>
    <property type="match status" value="1"/>
</dbReference>
<dbReference type="Pfam" id="PF00072">
    <property type="entry name" value="Response_reg"/>
    <property type="match status" value="1"/>
</dbReference>
<evidence type="ECO:0000256" key="1">
    <source>
        <dbReference type="ARBA" id="ARBA00022553"/>
    </source>
</evidence>
<dbReference type="InterPro" id="IPR011006">
    <property type="entry name" value="CheY-like_superfamily"/>
</dbReference>
<evidence type="ECO:0000313" key="10">
    <source>
        <dbReference type="EMBL" id="MBB3043782.1"/>
    </source>
</evidence>
<dbReference type="Gene3D" id="1.10.10.10">
    <property type="entry name" value="Winged helix-like DNA-binding domain superfamily/Winged helix DNA-binding domain"/>
    <property type="match status" value="1"/>
</dbReference>
<dbReference type="InterPro" id="IPR001789">
    <property type="entry name" value="Sig_transdc_resp-reg_receiver"/>
</dbReference>
<dbReference type="Gene3D" id="3.40.50.2300">
    <property type="match status" value="1"/>
</dbReference>
<dbReference type="InterPro" id="IPR039420">
    <property type="entry name" value="WalR-like"/>
</dbReference>
<evidence type="ECO:0000256" key="6">
    <source>
        <dbReference type="PROSITE-ProRule" id="PRU00169"/>
    </source>
</evidence>
<keyword evidence="11" id="KW-1185">Reference proteome</keyword>
<dbReference type="GO" id="GO:0006355">
    <property type="term" value="P:regulation of DNA-templated transcription"/>
    <property type="evidence" value="ECO:0007669"/>
    <property type="project" value="InterPro"/>
</dbReference>
<keyword evidence="2" id="KW-0902">Two-component regulatory system</keyword>
<evidence type="ECO:0000256" key="4">
    <source>
        <dbReference type="ARBA" id="ARBA00023125"/>
    </source>
</evidence>
<dbReference type="Proteomes" id="UP000589626">
    <property type="component" value="Unassembled WGS sequence"/>
</dbReference>
<comment type="caution">
    <text evidence="10">The sequence shown here is derived from an EMBL/GenBank/DDBJ whole genome shotgun (WGS) entry which is preliminary data.</text>
</comment>
<dbReference type="PANTHER" id="PTHR48111">
    <property type="entry name" value="REGULATOR OF RPOS"/>
    <property type="match status" value="1"/>
</dbReference>
<dbReference type="PROSITE" id="PS50110">
    <property type="entry name" value="RESPONSE_REGULATORY"/>
    <property type="match status" value="1"/>
</dbReference>
<keyword evidence="4 7" id="KW-0238">DNA-binding</keyword>
<dbReference type="SUPFAM" id="SSF52172">
    <property type="entry name" value="CheY-like"/>
    <property type="match status" value="1"/>
</dbReference>
<dbReference type="InterPro" id="IPR001867">
    <property type="entry name" value="OmpR/PhoB-type_DNA-bd"/>
</dbReference>
<dbReference type="InterPro" id="IPR036388">
    <property type="entry name" value="WH-like_DNA-bd_sf"/>
</dbReference>
<sequence>MVHLLLVEDDEAIRRSLARGLMEQGASVSTVGTAVEAIRALAVERPDAVMLDLGLPDLDGTEVLALIRAQSGLPVVVATARDDDREVVRLLDAGADDYLIKPFSAAQAMARIRAVLRRTARAEPAEHRIVVGGLVVDEVARTVELDGRPVELNRKEFDLLLALASRPGQVVSKRQLLAEVWQQPWGGADRTVDVHLSWLRRKLGETAAEPHYLHSVRGVGVKLVGPGPS</sequence>
<gene>
    <name evidence="10" type="ORF">FHU40_003600</name>
</gene>
<accession>A0A7W4VYS2</accession>
<evidence type="ECO:0000256" key="5">
    <source>
        <dbReference type="ARBA" id="ARBA00023163"/>
    </source>
</evidence>
<proteinExistence type="predicted"/>
<reference evidence="10 11" key="1">
    <citation type="submission" date="2020-08" db="EMBL/GenBank/DDBJ databases">
        <title>Sequencing the genomes of 1000 actinobacteria strains.</title>
        <authorList>
            <person name="Klenk H.-P."/>
        </authorList>
    </citation>
    <scope>NUCLEOTIDE SEQUENCE [LARGE SCALE GENOMIC DNA]</scope>
    <source>
        <strain evidence="10 11">DSM 105498</strain>
    </source>
</reference>
<dbReference type="Pfam" id="PF00486">
    <property type="entry name" value="Trans_reg_C"/>
    <property type="match status" value="1"/>
</dbReference>
<evidence type="ECO:0000256" key="2">
    <source>
        <dbReference type="ARBA" id="ARBA00023012"/>
    </source>
</evidence>
<evidence type="ECO:0000256" key="3">
    <source>
        <dbReference type="ARBA" id="ARBA00023015"/>
    </source>
</evidence>
<feature type="modified residue" description="4-aspartylphosphate" evidence="6">
    <location>
        <position position="52"/>
    </location>
</feature>
<keyword evidence="5" id="KW-0804">Transcription</keyword>
<keyword evidence="3" id="KW-0805">Transcription regulation</keyword>
<evidence type="ECO:0000313" key="11">
    <source>
        <dbReference type="Proteomes" id="UP000589626"/>
    </source>
</evidence>
<dbReference type="GO" id="GO:0005829">
    <property type="term" value="C:cytosol"/>
    <property type="evidence" value="ECO:0007669"/>
    <property type="project" value="TreeGrafter"/>
</dbReference>
<evidence type="ECO:0000256" key="7">
    <source>
        <dbReference type="PROSITE-ProRule" id="PRU01091"/>
    </source>
</evidence>
<dbReference type="SMART" id="SM00862">
    <property type="entry name" value="Trans_reg_C"/>
    <property type="match status" value="1"/>
</dbReference>
<feature type="domain" description="Response regulatory" evidence="8">
    <location>
        <begin position="3"/>
        <end position="116"/>
    </location>
</feature>
<feature type="DNA-binding region" description="OmpR/PhoB-type" evidence="7">
    <location>
        <begin position="126"/>
        <end position="225"/>
    </location>
</feature>
<dbReference type="RefSeq" id="WP_183593555.1">
    <property type="nucleotide sequence ID" value="NZ_JACHWR010000002.1"/>
</dbReference>
<name>A0A7W4VYS2_9ACTN</name>
<dbReference type="AlphaFoldDB" id="A0A7W4VYS2"/>
<organism evidence="10 11">
    <name type="scientific">Nocardioides soli</name>
    <dbReference type="NCBI Taxonomy" id="1036020"/>
    <lineage>
        <taxon>Bacteria</taxon>
        <taxon>Bacillati</taxon>
        <taxon>Actinomycetota</taxon>
        <taxon>Actinomycetes</taxon>
        <taxon>Propionibacteriales</taxon>
        <taxon>Nocardioidaceae</taxon>
        <taxon>Nocardioides</taxon>
    </lineage>
</organism>
<dbReference type="GO" id="GO:0032993">
    <property type="term" value="C:protein-DNA complex"/>
    <property type="evidence" value="ECO:0007669"/>
    <property type="project" value="TreeGrafter"/>
</dbReference>
<dbReference type="CDD" id="cd00383">
    <property type="entry name" value="trans_reg_C"/>
    <property type="match status" value="1"/>
</dbReference>
<dbReference type="Gene3D" id="6.10.250.690">
    <property type="match status" value="1"/>
</dbReference>
<dbReference type="EMBL" id="JACHWR010000002">
    <property type="protein sequence ID" value="MBB3043782.1"/>
    <property type="molecule type" value="Genomic_DNA"/>
</dbReference>
<evidence type="ECO:0000259" key="9">
    <source>
        <dbReference type="PROSITE" id="PS51755"/>
    </source>
</evidence>
<dbReference type="FunFam" id="1.10.10.10:FF:000018">
    <property type="entry name" value="DNA-binding response regulator ResD"/>
    <property type="match status" value="1"/>
</dbReference>
<protein>
    <submittedName>
        <fullName evidence="10">DNA-binding response OmpR family regulator</fullName>
    </submittedName>
</protein>
<evidence type="ECO:0000259" key="8">
    <source>
        <dbReference type="PROSITE" id="PS50110"/>
    </source>
</evidence>
<keyword evidence="1 6" id="KW-0597">Phosphoprotein</keyword>
<dbReference type="SMART" id="SM00448">
    <property type="entry name" value="REC"/>
    <property type="match status" value="1"/>
</dbReference>
<dbReference type="GO" id="GO:0000976">
    <property type="term" value="F:transcription cis-regulatory region binding"/>
    <property type="evidence" value="ECO:0007669"/>
    <property type="project" value="TreeGrafter"/>
</dbReference>
<dbReference type="PROSITE" id="PS51755">
    <property type="entry name" value="OMPR_PHOB"/>
    <property type="match status" value="1"/>
</dbReference>